<name>A0A517MVY9_9BACT</name>
<proteinExistence type="predicted"/>
<organism evidence="2 3">
    <name type="scientific">Adhaeretor mobilis</name>
    <dbReference type="NCBI Taxonomy" id="1930276"/>
    <lineage>
        <taxon>Bacteria</taxon>
        <taxon>Pseudomonadati</taxon>
        <taxon>Planctomycetota</taxon>
        <taxon>Planctomycetia</taxon>
        <taxon>Pirellulales</taxon>
        <taxon>Lacipirellulaceae</taxon>
        <taxon>Adhaeretor</taxon>
    </lineage>
</organism>
<reference evidence="2 3" key="1">
    <citation type="submission" date="2019-02" db="EMBL/GenBank/DDBJ databases">
        <title>Deep-cultivation of Planctomycetes and their phenomic and genomic characterization uncovers novel biology.</title>
        <authorList>
            <person name="Wiegand S."/>
            <person name="Jogler M."/>
            <person name="Boedeker C."/>
            <person name="Pinto D."/>
            <person name="Vollmers J."/>
            <person name="Rivas-Marin E."/>
            <person name="Kohn T."/>
            <person name="Peeters S.H."/>
            <person name="Heuer A."/>
            <person name="Rast P."/>
            <person name="Oberbeckmann S."/>
            <person name="Bunk B."/>
            <person name="Jeske O."/>
            <person name="Meyerdierks A."/>
            <person name="Storesund J.E."/>
            <person name="Kallscheuer N."/>
            <person name="Luecker S."/>
            <person name="Lage O.M."/>
            <person name="Pohl T."/>
            <person name="Merkel B.J."/>
            <person name="Hornburger P."/>
            <person name="Mueller R.-W."/>
            <person name="Bruemmer F."/>
            <person name="Labrenz M."/>
            <person name="Spormann A.M."/>
            <person name="Op den Camp H."/>
            <person name="Overmann J."/>
            <person name="Amann R."/>
            <person name="Jetten M.S.M."/>
            <person name="Mascher T."/>
            <person name="Medema M.H."/>
            <person name="Devos D.P."/>
            <person name="Kaster A.-K."/>
            <person name="Ovreas L."/>
            <person name="Rohde M."/>
            <person name="Galperin M.Y."/>
            <person name="Jogler C."/>
        </authorList>
    </citation>
    <scope>NUCLEOTIDE SEQUENCE [LARGE SCALE GENOMIC DNA]</scope>
    <source>
        <strain evidence="2 3">HG15A2</strain>
    </source>
</reference>
<protein>
    <submittedName>
        <fullName evidence="2">Helix-turn-helix domain protein</fullName>
    </submittedName>
</protein>
<dbReference type="InterPro" id="IPR009061">
    <property type="entry name" value="DNA-bd_dom_put_sf"/>
</dbReference>
<evidence type="ECO:0000313" key="2">
    <source>
        <dbReference type="EMBL" id="QDS99050.1"/>
    </source>
</evidence>
<evidence type="ECO:0000259" key="1">
    <source>
        <dbReference type="Pfam" id="PF12728"/>
    </source>
</evidence>
<dbReference type="Proteomes" id="UP000319852">
    <property type="component" value="Chromosome"/>
</dbReference>
<dbReference type="AlphaFoldDB" id="A0A517MVY9"/>
<feature type="domain" description="Helix-turn-helix" evidence="1">
    <location>
        <begin position="19"/>
        <end position="63"/>
    </location>
</feature>
<dbReference type="EMBL" id="CP036263">
    <property type="protein sequence ID" value="QDS99050.1"/>
    <property type="molecule type" value="Genomic_DNA"/>
</dbReference>
<accession>A0A517MVY9</accession>
<keyword evidence="3" id="KW-1185">Reference proteome</keyword>
<evidence type="ECO:0000313" key="3">
    <source>
        <dbReference type="Proteomes" id="UP000319852"/>
    </source>
</evidence>
<sequence>MKIANTDFSGKLLINGPVAAKVLGLPERTLFTLRKRDNIPFAQIGRSIRYCPQELDTWIDENSLIPSPSMN</sequence>
<dbReference type="Pfam" id="PF12728">
    <property type="entry name" value="HTH_17"/>
    <property type="match status" value="1"/>
</dbReference>
<dbReference type="SUPFAM" id="SSF46955">
    <property type="entry name" value="Putative DNA-binding domain"/>
    <property type="match status" value="1"/>
</dbReference>
<gene>
    <name evidence="2" type="ORF">HG15A2_23400</name>
</gene>
<dbReference type="InterPro" id="IPR041657">
    <property type="entry name" value="HTH_17"/>
</dbReference>
<dbReference type="KEGG" id="amob:HG15A2_23400"/>